<dbReference type="Gene3D" id="2.40.50.1020">
    <property type="entry name" value="LytTr DNA-binding domain"/>
    <property type="match status" value="1"/>
</dbReference>
<keyword evidence="1" id="KW-0902">Two-component regulatory system</keyword>
<dbReference type="SMART" id="SM00850">
    <property type="entry name" value="LytTR"/>
    <property type="match status" value="1"/>
</dbReference>
<organism evidence="5 6">
    <name type="scientific">Alteromonas profundi</name>
    <dbReference type="NCBI Taxonomy" id="2696062"/>
    <lineage>
        <taxon>Bacteria</taxon>
        <taxon>Pseudomonadati</taxon>
        <taxon>Pseudomonadota</taxon>
        <taxon>Gammaproteobacteria</taxon>
        <taxon>Alteromonadales</taxon>
        <taxon>Alteromonadaceae</taxon>
        <taxon>Alteromonas/Salinimonas group</taxon>
        <taxon>Alteromonas</taxon>
    </lineage>
</organism>
<dbReference type="InterPro" id="IPR001789">
    <property type="entry name" value="Sig_transdc_resp-reg_receiver"/>
</dbReference>
<dbReference type="SUPFAM" id="SSF52172">
    <property type="entry name" value="CheY-like"/>
    <property type="match status" value="1"/>
</dbReference>
<feature type="domain" description="HTH LytTR-type" evidence="4">
    <location>
        <begin position="126"/>
        <end position="193"/>
    </location>
</feature>
<keyword evidence="6" id="KW-1185">Reference proteome</keyword>
<dbReference type="PANTHER" id="PTHR37299:SF1">
    <property type="entry name" value="STAGE 0 SPORULATION PROTEIN A HOMOLOG"/>
    <property type="match status" value="1"/>
</dbReference>
<dbReference type="PROSITE" id="PS50110">
    <property type="entry name" value="RESPONSE_REGULATORY"/>
    <property type="match status" value="1"/>
</dbReference>
<evidence type="ECO:0000259" key="3">
    <source>
        <dbReference type="PROSITE" id="PS50110"/>
    </source>
</evidence>
<dbReference type="EMBL" id="JAAAWN010000007">
    <property type="protein sequence ID" value="NDV90947.1"/>
    <property type="molecule type" value="Genomic_DNA"/>
</dbReference>
<dbReference type="GO" id="GO:0000156">
    <property type="term" value="F:phosphorelay response regulator activity"/>
    <property type="evidence" value="ECO:0007669"/>
    <property type="project" value="InterPro"/>
</dbReference>
<dbReference type="Proteomes" id="UP000470213">
    <property type="component" value="Unassembled WGS sequence"/>
</dbReference>
<name>A0A7X5RKJ5_9ALTE</name>
<dbReference type="Gene3D" id="3.40.50.2300">
    <property type="match status" value="1"/>
</dbReference>
<dbReference type="AlphaFoldDB" id="A0A7X5RKJ5"/>
<dbReference type="InterPro" id="IPR011006">
    <property type="entry name" value="CheY-like_superfamily"/>
</dbReference>
<dbReference type="InterPro" id="IPR007492">
    <property type="entry name" value="LytTR_DNA-bd_dom"/>
</dbReference>
<evidence type="ECO:0000256" key="2">
    <source>
        <dbReference type="PROSITE-ProRule" id="PRU00169"/>
    </source>
</evidence>
<accession>A0A7X5RKJ5</accession>
<feature type="modified residue" description="4-aspartylphosphate" evidence="2">
    <location>
        <position position="54"/>
    </location>
</feature>
<dbReference type="Pfam" id="PF00072">
    <property type="entry name" value="Response_reg"/>
    <property type="match status" value="1"/>
</dbReference>
<dbReference type="SMART" id="SM00448">
    <property type="entry name" value="REC"/>
    <property type="match status" value="1"/>
</dbReference>
<dbReference type="GO" id="GO:0003677">
    <property type="term" value="F:DNA binding"/>
    <property type="evidence" value="ECO:0007669"/>
    <property type="project" value="InterPro"/>
</dbReference>
<evidence type="ECO:0000259" key="4">
    <source>
        <dbReference type="PROSITE" id="PS50930"/>
    </source>
</evidence>
<comment type="caution">
    <text evidence="5">The sequence shown here is derived from an EMBL/GenBank/DDBJ whole genome shotgun (WGS) entry which is preliminary data.</text>
</comment>
<dbReference type="InterPro" id="IPR046947">
    <property type="entry name" value="LytR-like"/>
</dbReference>
<dbReference type="Pfam" id="PF04397">
    <property type="entry name" value="LytTR"/>
    <property type="match status" value="1"/>
</dbReference>
<protein>
    <submittedName>
        <fullName evidence="5">Response regulator</fullName>
    </submittedName>
</protein>
<feature type="domain" description="Response regulatory" evidence="3">
    <location>
        <begin position="3"/>
        <end position="114"/>
    </location>
</feature>
<dbReference type="PROSITE" id="PS50930">
    <property type="entry name" value="HTH_LYTTR"/>
    <property type="match status" value="1"/>
</dbReference>
<evidence type="ECO:0000313" key="5">
    <source>
        <dbReference type="EMBL" id="NDV90947.1"/>
    </source>
</evidence>
<keyword evidence="2" id="KW-0597">Phosphoprotein</keyword>
<gene>
    <name evidence="5" type="ORF">GTH32_07000</name>
</gene>
<sequence length="223" mass="25170">MITALIVDDEPLAHTVILHHLHQHKDIHIVGQCFNAADTLTYLAKHPVDLLFLDINMPALSGIEMLKVMANPPEVVVVSAYSEYAVDGFELDVADYVLKPVSANRLAKALEKVRSRIDSQNDVPFLRVKVGREHHRLKVEDIRYLEAYGNYVKVWNEKDMVLVNSTLKQLFEALPRRDFIQIHKSFVVNKHKVTSTTSDTVVVANASQLKIGKSYKSSIKACL</sequence>
<reference evidence="5 6" key="1">
    <citation type="submission" date="2020-01" db="EMBL/GenBank/DDBJ databases">
        <authorList>
            <person name="Chen J."/>
            <person name="Zhu S."/>
            <person name="Yang J."/>
        </authorList>
    </citation>
    <scope>NUCLEOTIDE SEQUENCE [LARGE SCALE GENOMIC DNA]</scope>
    <source>
        <strain evidence="5 6">345S023</strain>
    </source>
</reference>
<evidence type="ECO:0000313" key="6">
    <source>
        <dbReference type="Proteomes" id="UP000470213"/>
    </source>
</evidence>
<dbReference type="PANTHER" id="PTHR37299">
    <property type="entry name" value="TRANSCRIPTIONAL REGULATOR-RELATED"/>
    <property type="match status" value="1"/>
</dbReference>
<dbReference type="RefSeq" id="WP_163084537.1">
    <property type="nucleotide sequence ID" value="NZ_JAAAWN010000007.1"/>
</dbReference>
<proteinExistence type="predicted"/>
<evidence type="ECO:0000256" key="1">
    <source>
        <dbReference type="ARBA" id="ARBA00023012"/>
    </source>
</evidence>